<dbReference type="Proteomes" id="UP001140502">
    <property type="component" value="Unassembled WGS sequence"/>
</dbReference>
<dbReference type="PANTHER" id="PTHR39596">
    <property type="match status" value="1"/>
</dbReference>
<accession>A0A9W8W5J4</accession>
<gene>
    <name evidence="1" type="ORF">N0V84_009866</name>
</gene>
<sequence length="653" mass="72943">MDIIPEPRDAVPEIRVPLAEPIYIPDPEADFEAGLAPLTSPDTPFRNATEVAAYLQSWLFFGLLAGALGDQFSPQDFVVTYPEGGQECQFLSLRSLDALPRERRSPALDWDRYKLLLQHAADTIRKMEALGRLRESPAGETGLLVLVLVRTLHGFSKGPRFVWSSAFLQKRMRDDGWCPQEIDWIMNHYDPVVACFLARLRRTRSVVHTACTETACVANNVRLDSRYRQRHVSEGCTCSAIGVDAGAVKAIIERGRIPLVSVRHQGRGQISLKVTAASSSTSYTALSHVWSDGLGNPTANALPQCQLELISTSLSKSLTQPKRLGNYRTKSVHMDPIPKPGWTSFWTTGNLFWLDTLCIPVSAPGDPPNAVGRVNRLKSIAINRMGEIYAAAKQVLVLDSELQRAHVDNEDEVSSTELLARLVCCSWMRRCWTLQEGALAARVAFLSGGGLVTPLVPGEGHTWRDNVSLFDAASTDILPGPHMYWWFVNFLRSGVKEERAEEQGKEAVRRAPVLSYLRRRFQETLDDITCTLPRDVGGDDEIGMFCTVWNSLAYRNTTMKEDLPVIFANLLNINVFGILKADSYKRMRELLQSLDCLPVELLFNTDPPVEAGVDSLYRWVPTAPSKTSIIESKFHRLTWTKNMLDVYLAAALR</sequence>
<dbReference type="OrthoDB" id="2426273at2759"/>
<evidence type="ECO:0000313" key="1">
    <source>
        <dbReference type="EMBL" id="KAJ4312583.1"/>
    </source>
</evidence>
<dbReference type="EMBL" id="JAPEUR010000286">
    <property type="protein sequence ID" value="KAJ4312583.1"/>
    <property type="molecule type" value="Genomic_DNA"/>
</dbReference>
<proteinExistence type="predicted"/>
<protein>
    <recommendedName>
        <fullName evidence="3">Heterokaryon incompatibility domain-containing protein</fullName>
    </recommendedName>
</protein>
<dbReference type="PANTHER" id="PTHR39596:SF2">
    <property type="entry name" value="HET DOMAIN PROTEIN (AFU_ORTHOLOGUE AFUA_1G17550)-RELATED"/>
    <property type="match status" value="1"/>
</dbReference>
<evidence type="ECO:0000313" key="2">
    <source>
        <dbReference type="Proteomes" id="UP001140502"/>
    </source>
</evidence>
<keyword evidence="2" id="KW-1185">Reference proteome</keyword>
<evidence type="ECO:0008006" key="3">
    <source>
        <dbReference type="Google" id="ProtNLM"/>
    </source>
</evidence>
<name>A0A9W8W5J4_9HYPO</name>
<comment type="caution">
    <text evidence="1">The sequence shown here is derived from an EMBL/GenBank/DDBJ whole genome shotgun (WGS) entry which is preliminary data.</text>
</comment>
<organism evidence="1 2">
    <name type="scientific">Fusarium piperis</name>
    <dbReference type="NCBI Taxonomy" id="1435070"/>
    <lineage>
        <taxon>Eukaryota</taxon>
        <taxon>Fungi</taxon>
        <taxon>Dikarya</taxon>
        <taxon>Ascomycota</taxon>
        <taxon>Pezizomycotina</taxon>
        <taxon>Sordariomycetes</taxon>
        <taxon>Hypocreomycetidae</taxon>
        <taxon>Hypocreales</taxon>
        <taxon>Nectriaceae</taxon>
        <taxon>Fusarium</taxon>
        <taxon>Fusarium solani species complex</taxon>
    </lineage>
</organism>
<dbReference type="AlphaFoldDB" id="A0A9W8W5J4"/>
<reference evidence="1" key="1">
    <citation type="submission" date="2022-10" db="EMBL/GenBank/DDBJ databases">
        <title>Tapping the CABI collections for fungal endophytes: first genome assemblies for Collariella, Neodidymelliopsis, Ascochyta clinopodiicola, Didymella pomorum, Didymosphaeria variabile, Neocosmospora piperis and Neocucurbitaria cava.</title>
        <authorList>
            <person name="Hill R."/>
        </authorList>
    </citation>
    <scope>NUCLEOTIDE SEQUENCE</scope>
    <source>
        <strain evidence="1">IMI 366586</strain>
    </source>
</reference>